<comment type="similarity">
    <text evidence="1">Belongs to the TSR2 family.</text>
</comment>
<organism evidence="3 4">
    <name type="scientific">Giardia muris</name>
    <dbReference type="NCBI Taxonomy" id="5742"/>
    <lineage>
        <taxon>Eukaryota</taxon>
        <taxon>Metamonada</taxon>
        <taxon>Diplomonadida</taxon>
        <taxon>Hexamitidae</taxon>
        <taxon>Giardiinae</taxon>
        <taxon>Giardia</taxon>
    </lineage>
</organism>
<evidence type="ECO:0000313" key="4">
    <source>
        <dbReference type="Proteomes" id="UP000315496"/>
    </source>
</evidence>
<gene>
    <name evidence="3" type="ORF">GMRT_13553</name>
</gene>
<dbReference type="EMBL" id="VDLU01000001">
    <property type="protein sequence ID" value="TNJ29973.1"/>
    <property type="molecule type" value="Genomic_DNA"/>
</dbReference>
<dbReference type="GO" id="GO:0006364">
    <property type="term" value="P:rRNA processing"/>
    <property type="evidence" value="ECO:0007669"/>
    <property type="project" value="UniProtKB-KW"/>
</dbReference>
<comment type="caution">
    <text evidence="3">The sequence shown here is derived from an EMBL/GenBank/DDBJ whole genome shotgun (WGS) entry which is preliminary data.</text>
</comment>
<reference evidence="3 4" key="1">
    <citation type="submission" date="2019-05" db="EMBL/GenBank/DDBJ databases">
        <title>The compact genome of Giardia muris reveals important steps in the evolution of intestinal protozoan parasites.</title>
        <authorList>
            <person name="Xu F."/>
            <person name="Jimenez-Gonzalez A."/>
            <person name="Einarsson E."/>
            <person name="Astvaldsson A."/>
            <person name="Peirasmaki D."/>
            <person name="Eckmann L."/>
            <person name="Andersson J.O."/>
            <person name="Svard S.G."/>
            <person name="Jerlstrom-Hultqvist J."/>
        </authorList>
    </citation>
    <scope>NUCLEOTIDE SEQUENCE [LARGE SCALE GENOMIC DNA]</scope>
    <source>
        <strain evidence="3 4">Roberts-Thomson</strain>
    </source>
</reference>
<keyword evidence="4" id="KW-1185">Reference proteome</keyword>
<evidence type="ECO:0000313" key="3">
    <source>
        <dbReference type="EMBL" id="TNJ29973.1"/>
    </source>
</evidence>
<protein>
    <submittedName>
        <fullName evidence="3">Pre-rRNA-processing protein TSR2</fullName>
    </submittedName>
</protein>
<dbReference type="Proteomes" id="UP000315496">
    <property type="component" value="Chromosome 1"/>
</dbReference>
<dbReference type="VEuPathDB" id="GiardiaDB:GMRT_13553"/>
<accession>A0A4Z1T7B8</accession>
<evidence type="ECO:0000256" key="1">
    <source>
        <dbReference type="ARBA" id="ARBA00006524"/>
    </source>
</evidence>
<dbReference type="AlphaFoldDB" id="A0A4Z1T7B8"/>
<proteinExistence type="inferred from homology"/>
<sequence length="237" mass="26163">MILTVDKSQLCRHRPSGRPSNLGCPDWPTFYAFICHLLSSWHALRAIFAADMLSIQQFTTCSSALAKEILEFFQEYGPSAEQEEIAAFLQQVLGDDFCTDLGDGSEVDVAAWLLQGYWALASCDNSLLLELQAAGLQLLPGLDYTEQRDVIRHAIPPKQEVWGSLCPLSTKTSGCGPLASGYVPFQQNQDCECVMICVSCRKPGLCSPEGICDDCRQDEYVDSDSMSSVELSDDLWL</sequence>
<keyword evidence="2" id="KW-0698">rRNA processing</keyword>
<evidence type="ECO:0000256" key="2">
    <source>
        <dbReference type="ARBA" id="ARBA00022552"/>
    </source>
</evidence>
<dbReference type="Pfam" id="PF10273">
    <property type="entry name" value="WGG"/>
    <property type="match status" value="1"/>
</dbReference>
<dbReference type="InterPro" id="IPR019398">
    <property type="entry name" value="Pre-rRNA_process_TSR2"/>
</dbReference>
<name>A0A4Z1T7B8_GIAMU</name>